<sequence>MLRAVSLAVLVVFAAPSLAAQPSNETVIAQQQQQPQQTTPKRDCERKQDEGVS</sequence>
<name>A0A1G5G8N1_9HYPH</name>
<feature type="compositionally biased region" description="Basic and acidic residues" evidence="1">
    <location>
        <begin position="40"/>
        <end position="53"/>
    </location>
</feature>
<evidence type="ECO:0000313" key="3">
    <source>
        <dbReference type="EMBL" id="SCY47863.1"/>
    </source>
</evidence>
<accession>A0A1G5G8N1</accession>
<dbReference type="RefSeq" id="WP_175493813.1">
    <property type="nucleotide sequence ID" value="NZ_FMVJ01000004.1"/>
</dbReference>
<proteinExistence type="predicted"/>
<dbReference type="AlphaFoldDB" id="A0A1G5G8N1"/>
<dbReference type="Proteomes" id="UP000199569">
    <property type="component" value="Unassembled WGS sequence"/>
</dbReference>
<feature type="chain" id="PRO_5011454665" evidence="2">
    <location>
        <begin position="20"/>
        <end position="53"/>
    </location>
</feature>
<evidence type="ECO:0000313" key="4">
    <source>
        <dbReference type="Proteomes" id="UP000199569"/>
    </source>
</evidence>
<feature type="compositionally biased region" description="Low complexity" evidence="1">
    <location>
        <begin position="30"/>
        <end position="39"/>
    </location>
</feature>
<feature type="signal peptide" evidence="2">
    <location>
        <begin position="1"/>
        <end position="19"/>
    </location>
</feature>
<dbReference type="EMBL" id="FMVJ01000004">
    <property type="protein sequence ID" value="SCY47863.1"/>
    <property type="molecule type" value="Genomic_DNA"/>
</dbReference>
<gene>
    <name evidence="3" type="ORF">SAMN02927923_01422</name>
</gene>
<protein>
    <submittedName>
        <fullName evidence="3">Uncharacterized protein</fullName>
    </submittedName>
</protein>
<reference evidence="3 4" key="1">
    <citation type="submission" date="2016-10" db="EMBL/GenBank/DDBJ databases">
        <authorList>
            <person name="de Groot N.N."/>
        </authorList>
    </citation>
    <scope>NUCLEOTIDE SEQUENCE [LARGE SCALE GENOMIC DNA]</scope>
    <source>
        <strain evidence="3 4">CGMCC 1.7666</strain>
    </source>
</reference>
<keyword evidence="4" id="KW-1185">Reference proteome</keyword>
<evidence type="ECO:0000256" key="1">
    <source>
        <dbReference type="SAM" id="MobiDB-lite"/>
    </source>
</evidence>
<organism evidence="3 4">
    <name type="scientific">Microvirga guangxiensis</name>
    <dbReference type="NCBI Taxonomy" id="549386"/>
    <lineage>
        <taxon>Bacteria</taxon>
        <taxon>Pseudomonadati</taxon>
        <taxon>Pseudomonadota</taxon>
        <taxon>Alphaproteobacteria</taxon>
        <taxon>Hyphomicrobiales</taxon>
        <taxon>Methylobacteriaceae</taxon>
        <taxon>Microvirga</taxon>
    </lineage>
</organism>
<feature type="region of interest" description="Disordered" evidence="1">
    <location>
        <begin position="26"/>
        <end position="53"/>
    </location>
</feature>
<evidence type="ECO:0000256" key="2">
    <source>
        <dbReference type="SAM" id="SignalP"/>
    </source>
</evidence>
<keyword evidence="2" id="KW-0732">Signal</keyword>